<protein>
    <recommendedName>
        <fullName evidence="3 7">Nuclease SbcCD subunit D</fullName>
    </recommendedName>
</protein>
<evidence type="ECO:0000256" key="4">
    <source>
        <dbReference type="ARBA" id="ARBA00022722"/>
    </source>
</evidence>
<evidence type="ECO:0000256" key="6">
    <source>
        <dbReference type="ARBA" id="ARBA00022839"/>
    </source>
</evidence>
<evidence type="ECO:0000313" key="11">
    <source>
        <dbReference type="EMBL" id="MZP42929.1"/>
    </source>
</evidence>
<evidence type="ECO:0000259" key="10">
    <source>
        <dbReference type="Pfam" id="PF12320"/>
    </source>
</evidence>
<dbReference type="GO" id="GO:0006260">
    <property type="term" value="P:DNA replication"/>
    <property type="evidence" value="ECO:0007669"/>
    <property type="project" value="UniProtKB-KW"/>
</dbReference>
<evidence type="ECO:0000256" key="1">
    <source>
        <dbReference type="ARBA" id="ARBA00010555"/>
    </source>
</evidence>
<dbReference type="GO" id="GO:0006310">
    <property type="term" value="P:DNA recombination"/>
    <property type="evidence" value="ECO:0007669"/>
    <property type="project" value="UniProtKB-KW"/>
</dbReference>
<dbReference type="InterPro" id="IPR004843">
    <property type="entry name" value="Calcineurin-like_PHP"/>
</dbReference>
<dbReference type="GO" id="GO:0008408">
    <property type="term" value="F:3'-5' exonuclease activity"/>
    <property type="evidence" value="ECO:0007669"/>
    <property type="project" value="InterPro"/>
</dbReference>
<proteinExistence type="inferred from homology"/>
<dbReference type="InterPro" id="IPR041796">
    <property type="entry name" value="Mre11_N"/>
</dbReference>
<dbReference type="PANTHER" id="PTHR30337">
    <property type="entry name" value="COMPONENT OF ATP-DEPENDENT DSDNA EXONUCLEASE"/>
    <property type="match status" value="1"/>
</dbReference>
<organism evidence="11 12">
    <name type="scientific">Heliomicrobium gestii</name>
    <name type="common">Heliobacterium gestii</name>
    <dbReference type="NCBI Taxonomy" id="2699"/>
    <lineage>
        <taxon>Bacteria</taxon>
        <taxon>Bacillati</taxon>
        <taxon>Bacillota</taxon>
        <taxon>Clostridia</taxon>
        <taxon>Eubacteriales</taxon>
        <taxon>Heliobacteriaceae</taxon>
        <taxon>Heliomicrobium</taxon>
    </lineage>
</organism>
<evidence type="ECO:0000256" key="5">
    <source>
        <dbReference type="ARBA" id="ARBA00022801"/>
    </source>
</evidence>
<evidence type="ECO:0000256" key="7">
    <source>
        <dbReference type="RuleBase" id="RU363069"/>
    </source>
</evidence>
<evidence type="ECO:0000259" key="9">
    <source>
        <dbReference type="Pfam" id="PF00149"/>
    </source>
</evidence>
<keyword evidence="7" id="KW-0255">Endonuclease</keyword>
<dbReference type="Gene3D" id="3.60.21.10">
    <property type="match status" value="1"/>
</dbReference>
<dbReference type="Proteomes" id="UP000471031">
    <property type="component" value="Unassembled WGS sequence"/>
</dbReference>
<dbReference type="PANTHER" id="PTHR30337:SF0">
    <property type="entry name" value="NUCLEASE SBCCD SUBUNIT D"/>
    <property type="match status" value="1"/>
</dbReference>
<keyword evidence="4 7" id="KW-0540">Nuclease</keyword>
<name>A0A845LE71_HELGE</name>
<comment type="similarity">
    <text evidence="1 7">Belongs to the SbcD family.</text>
</comment>
<accession>A0A845LE71</accession>
<comment type="subunit">
    <text evidence="2 7">Heterodimer of SbcC and SbcD.</text>
</comment>
<gene>
    <name evidence="7 11" type="primary">sbcD</name>
    <name evidence="11" type="ORF">GTO89_07750</name>
</gene>
<dbReference type="Pfam" id="PF00149">
    <property type="entry name" value="Metallophos"/>
    <property type="match status" value="1"/>
</dbReference>
<dbReference type="SUPFAM" id="SSF56300">
    <property type="entry name" value="Metallo-dependent phosphatases"/>
    <property type="match status" value="1"/>
</dbReference>
<feature type="region of interest" description="Disordered" evidence="8">
    <location>
        <begin position="407"/>
        <end position="433"/>
    </location>
</feature>
<evidence type="ECO:0000256" key="3">
    <source>
        <dbReference type="ARBA" id="ARBA00013365"/>
    </source>
</evidence>
<dbReference type="InterPro" id="IPR026843">
    <property type="entry name" value="SbcD_C"/>
</dbReference>
<evidence type="ECO:0000256" key="8">
    <source>
        <dbReference type="SAM" id="MobiDB-lite"/>
    </source>
</evidence>
<dbReference type="InterPro" id="IPR050535">
    <property type="entry name" value="DNA_Repair-Maintenance_Comp"/>
</dbReference>
<keyword evidence="6 7" id="KW-0269">Exonuclease</keyword>
<feature type="domain" description="Calcineurin-like phosphoesterase" evidence="9">
    <location>
        <begin position="1"/>
        <end position="244"/>
    </location>
</feature>
<dbReference type="RefSeq" id="WP_161261497.1">
    <property type="nucleotide sequence ID" value="NZ_JAFBDC010000004.1"/>
</dbReference>
<keyword evidence="7" id="KW-0235">DNA replication</keyword>
<reference evidence="11 12" key="1">
    <citation type="submission" date="2020-01" db="EMBL/GenBank/DDBJ databases">
        <title>Whole genome sequence of Heliobacterium gestii DSM 11169.</title>
        <authorList>
            <person name="Kyndt J.A."/>
            <person name="Meyer T.E."/>
        </authorList>
    </citation>
    <scope>NUCLEOTIDE SEQUENCE [LARGE SCALE GENOMIC DNA]</scope>
    <source>
        <strain evidence="11 12">DSM 11169</strain>
    </source>
</reference>
<dbReference type="EMBL" id="WXEX01000005">
    <property type="protein sequence ID" value="MZP42929.1"/>
    <property type="molecule type" value="Genomic_DNA"/>
</dbReference>
<comment type="function">
    <text evidence="7">SbcCD cleaves DNA hairpin structures. These structures can inhibit DNA replication and are intermediates in certain DNA recombination reactions. The complex acts as a 3'-&gt;5' double strand exonuclease that can open hairpins. It also has a 5' single-strand endonuclease activity.</text>
</comment>
<dbReference type="InterPro" id="IPR004593">
    <property type="entry name" value="SbcD"/>
</dbReference>
<keyword evidence="12" id="KW-1185">Reference proteome</keyword>
<feature type="domain" description="Nuclease SbcCD subunit D C-terminal" evidence="10">
    <location>
        <begin position="296"/>
        <end position="386"/>
    </location>
</feature>
<evidence type="ECO:0000256" key="2">
    <source>
        <dbReference type="ARBA" id="ARBA00011322"/>
    </source>
</evidence>
<keyword evidence="7" id="KW-0233">DNA recombination</keyword>
<comment type="caution">
    <text evidence="11">The sequence shown here is derived from an EMBL/GenBank/DDBJ whole genome shotgun (WGS) entry which is preliminary data.</text>
</comment>
<dbReference type="CDD" id="cd00840">
    <property type="entry name" value="MPP_Mre11_N"/>
    <property type="match status" value="1"/>
</dbReference>
<dbReference type="NCBIfam" id="TIGR00619">
    <property type="entry name" value="sbcd"/>
    <property type="match status" value="1"/>
</dbReference>
<dbReference type="AlphaFoldDB" id="A0A845LE71"/>
<dbReference type="GO" id="GO:0004519">
    <property type="term" value="F:endonuclease activity"/>
    <property type="evidence" value="ECO:0007669"/>
    <property type="project" value="UniProtKB-KW"/>
</dbReference>
<dbReference type="OrthoDB" id="9773856at2"/>
<dbReference type="Pfam" id="PF12320">
    <property type="entry name" value="SbcD_C"/>
    <property type="match status" value="1"/>
</dbReference>
<keyword evidence="5 7" id="KW-0378">Hydrolase</keyword>
<evidence type="ECO:0000313" key="12">
    <source>
        <dbReference type="Proteomes" id="UP000471031"/>
    </source>
</evidence>
<sequence length="433" mass="47254">MRILHTSDWHLGKTLEGRDRQAEQEAFIDEICAICDREQVDLVLLAGDVYQHANPSAAAEELFYDAVSRLANQGRRGVVIIAGNHDNPERLCAAAPLADRHGITLLGLPKDVLQPYLPARADRVRRVDAGASWVEMALPGCDHHAVIAALPYPSEGRLKELLAQSTDDREIQKGYNERLALIFRDLSGHFRDDTVNLVMSHLYVRGGAVSDSENPIQVGAAYAVDPAVFPEKAQYVALGHLHRPQDAAGGAAPIRYAGSPLAYSFSEAGQAKSVTLVDLLPREPAQVREILLASGKPLVRWVVTGGMEELQRRVAAGDDANAWIDLELHLAQPLTLDEIGLIKGLHRGIVNIVPKVGRTRADVSAGESMENLSVEQRFIRFYQRQTGAEAPDPALLELFLELLQDERDNGKNPGDLDGEEAPATQGKRGEAAQ</sequence>
<dbReference type="InterPro" id="IPR029052">
    <property type="entry name" value="Metallo-depent_PP-like"/>
</dbReference>